<evidence type="ECO:0000313" key="5">
    <source>
        <dbReference type="EMBL" id="MBP1923343.1"/>
    </source>
</evidence>
<dbReference type="EMBL" id="JAGGKQ010000019">
    <property type="protein sequence ID" value="MBP1923343.1"/>
    <property type="molecule type" value="Genomic_DNA"/>
</dbReference>
<dbReference type="PROSITE" id="PS51186">
    <property type="entry name" value="GNAT"/>
    <property type="match status" value="1"/>
</dbReference>
<comment type="caution">
    <text evidence="5">The sequence shown here is derived from an EMBL/GenBank/DDBJ whole genome shotgun (WGS) entry which is preliminary data.</text>
</comment>
<accession>A0A8T4GGR7</accession>
<evidence type="ECO:0000256" key="1">
    <source>
        <dbReference type="ARBA" id="ARBA00022679"/>
    </source>
</evidence>
<keyword evidence="1" id="KW-0808">Transferase</keyword>
<name>A0A8T4GGR7_9EURY</name>
<dbReference type="PANTHER" id="PTHR43877">
    <property type="entry name" value="AMINOALKYLPHOSPHONATE N-ACETYLTRANSFERASE-RELATED-RELATED"/>
    <property type="match status" value="1"/>
</dbReference>
<dbReference type="SUPFAM" id="SSF55729">
    <property type="entry name" value="Acyl-CoA N-acyltransferases (Nat)"/>
    <property type="match status" value="1"/>
</dbReference>
<sequence length="194" mass="20848">MSRVEDPRVDAATMDDLDAVAELWVDLARGQQRHGSTLLAGANREAAREWVARGIVTGELLVARPDRDADPDGDDLELLGFVGFSLERGGYERDHTRGTVSNLYVRPERRGEGIGAALLAAAEAALADAGAEAVALEALVDNERARAFYTDHGYEPTRIEFGKPLGDGTEEGGPEKNGTEKDETKRDGTENRGG</sequence>
<dbReference type="Pfam" id="PF00583">
    <property type="entry name" value="Acetyltransf_1"/>
    <property type="match status" value="1"/>
</dbReference>
<feature type="compositionally biased region" description="Basic and acidic residues" evidence="3">
    <location>
        <begin position="173"/>
        <end position="194"/>
    </location>
</feature>
<evidence type="ECO:0000259" key="4">
    <source>
        <dbReference type="PROSITE" id="PS51186"/>
    </source>
</evidence>
<dbReference type="PANTHER" id="PTHR43877:SF1">
    <property type="entry name" value="ACETYLTRANSFERASE"/>
    <property type="match status" value="1"/>
</dbReference>
<evidence type="ECO:0000313" key="6">
    <source>
        <dbReference type="Proteomes" id="UP000823588"/>
    </source>
</evidence>
<evidence type="ECO:0000256" key="3">
    <source>
        <dbReference type="SAM" id="MobiDB-lite"/>
    </source>
</evidence>
<reference evidence="5" key="1">
    <citation type="submission" date="2021-03" db="EMBL/GenBank/DDBJ databases">
        <title>Genomic Encyclopedia of Type Strains, Phase IV (KMG-IV): sequencing the most valuable type-strain genomes for metagenomic binning, comparative biology and taxonomic classification.</title>
        <authorList>
            <person name="Goeker M."/>
        </authorList>
    </citation>
    <scope>NUCLEOTIDE SEQUENCE</scope>
    <source>
        <strain evidence="5">DSM 23564</strain>
    </source>
</reference>
<dbReference type="Proteomes" id="UP000823588">
    <property type="component" value="Unassembled WGS sequence"/>
</dbReference>
<keyword evidence="5" id="KW-0689">Ribosomal protein</keyword>
<dbReference type="InterPro" id="IPR050832">
    <property type="entry name" value="Bact_Acetyltransf"/>
</dbReference>
<feature type="domain" description="N-acetyltransferase" evidence="4">
    <location>
        <begin position="7"/>
        <end position="176"/>
    </location>
</feature>
<dbReference type="Gene3D" id="3.40.630.30">
    <property type="match status" value="1"/>
</dbReference>
<dbReference type="InterPro" id="IPR000182">
    <property type="entry name" value="GNAT_dom"/>
</dbReference>
<protein>
    <submittedName>
        <fullName evidence="5">Ribosomal protein S18 acetylase RimI-like enzyme</fullName>
    </submittedName>
</protein>
<proteinExistence type="predicted"/>
<dbReference type="GO" id="GO:0016747">
    <property type="term" value="F:acyltransferase activity, transferring groups other than amino-acyl groups"/>
    <property type="evidence" value="ECO:0007669"/>
    <property type="project" value="InterPro"/>
</dbReference>
<gene>
    <name evidence="5" type="ORF">J2751_002382</name>
</gene>
<keyword evidence="2" id="KW-0012">Acyltransferase</keyword>
<dbReference type="GO" id="GO:0005840">
    <property type="term" value="C:ribosome"/>
    <property type="evidence" value="ECO:0007669"/>
    <property type="project" value="UniProtKB-KW"/>
</dbReference>
<evidence type="ECO:0000256" key="2">
    <source>
        <dbReference type="ARBA" id="ARBA00023315"/>
    </source>
</evidence>
<feature type="region of interest" description="Disordered" evidence="3">
    <location>
        <begin position="156"/>
        <end position="194"/>
    </location>
</feature>
<dbReference type="AlphaFoldDB" id="A0A8T4GGR7"/>
<keyword evidence="5" id="KW-0687">Ribonucleoprotein</keyword>
<dbReference type="InterPro" id="IPR016181">
    <property type="entry name" value="Acyl_CoA_acyltransferase"/>
</dbReference>
<organism evidence="5 6">
    <name type="scientific">Halorubrum alkaliphilum</name>
    <dbReference type="NCBI Taxonomy" id="261290"/>
    <lineage>
        <taxon>Archaea</taxon>
        <taxon>Methanobacteriati</taxon>
        <taxon>Methanobacteriota</taxon>
        <taxon>Stenosarchaea group</taxon>
        <taxon>Halobacteria</taxon>
        <taxon>Halobacteriales</taxon>
        <taxon>Haloferacaceae</taxon>
        <taxon>Halorubrum</taxon>
    </lineage>
</organism>
<keyword evidence="6" id="KW-1185">Reference proteome</keyword>